<dbReference type="GO" id="GO:0005576">
    <property type="term" value="C:extracellular region"/>
    <property type="evidence" value="ECO:0007669"/>
    <property type="project" value="UniProtKB-SubCell"/>
</dbReference>
<dbReference type="Proteomes" id="UP000305848">
    <property type="component" value="Unassembled WGS sequence"/>
</dbReference>
<accession>A0A4U3L0X3</accession>
<keyword evidence="12" id="KW-0256">Endoplasmic reticulum</keyword>
<dbReference type="InterPro" id="IPR007484">
    <property type="entry name" value="Peptidase_M28"/>
</dbReference>
<keyword evidence="11 23" id="KW-0378">Hydrolase</keyword>
<dbReference type="GO" id="GO:0070573">
    <property type="term" value="F:metallodipeptidase activity"/>
    <property type="evidence" value="ECO:0007669"/>
    <property type="project" value="InterPro"/>
</dbReference>
<evidence type="ECO:0000256" key="5">
    <source>
        <dbReference type="ARBA" id="ARBA00014116"/>
    </source>
</evidence>
<keyword evidence="8" id="KW-0645">Protease</keyword>
<keyword evidence="14" id="KW-0333">Golgi apparatus</keyword>
<dbReference type="RefSeq" id="WP_137261678.1">
    <property type="nucleotide sequence ID" value="NZ_SZQL01000007.1"/>
</dbReference>
<keyword evidence="18" id="KW-0458">Lysosome</keyword>
<comment type="caution">
    <text evidence="23">The sequence shown here is derived from an EMBL/GenBank/DDBJ whole genome shotgun (WGS) entry which is preliminary data.</text>
</comment>
<keyword evidence="17" id="KW-0325">Glycoprotein</keyword>
<evidence type="ECO:0000256" key="11">
    <source>
        <dbReference type="ARBA" id="ARBA00022801"/>
    </source>
</evidence>
<evidence type="ECO:0000256" key="18">
    <source>
        <dbReference type="ARBA" id="ARBA00023228"/>
    </source>
</evidence>
<organism evidence="23 24">
    <name type="scientific">Ilyomonas limi</name>
    <dbReference type="NCBI Taxonomy" id="2575867"/>
    <lineage>
        <taxon>Bacteria</taxon>
        <taxon>Pseudomonadati</taxon>
        <taxon>Bacteroidota</taxon>
        <taxon>Chitinophagia</taxon>
        <taxon>Chitinophagales</taxon>
        <taxon>Chitinophagaceae</taxon>
        <taxon>Ilyomonas</taxon>
    </lineage>
</organism>
<keyword evidence="13" id="KW-0862">Zinc</keyword>
<keyword evidence="6" id="KW-0964">Secreted</keyword>
<name>A0A4U3L0X3_9BACT</name>
<evidence type="ECO:0000256" key="12">
    <source>
        <dbReference type="ARBA" id="ARBA00022824"/>
    </source>
</evidence>
<evidence type="ECO:0000256" key="19">
    <source>
        <dbReference type="ARBA" id="ARBA00025833"/>
    </source>
</evidence>
<keyword evidence="7" id="KW-0121">Carboxypeptidase</keyword>
<dbReference type="EMBL" id="SZQL01000007">
    <property type="protein sequence ID" value="TKK68490.1"/>
    <property type="molecule type" value="Genomic_DNA"/>
</dbReference>
<keyword evidence="9" id="KW-0479">Metal-binding</keyword>
<evidence type="ECO:0000256" key="6">
    <source>
        <dbReference type="ARBA" id="ARBA00022525"/>
    </source>
</evidence>
<keyword evidence="10 21" id="KW-0732">Signal</keyword>
<evidence type="ECO:0000256" key="16">
    <source>
        <dbReference type="ARBA" id="ARBA00023145"/>
    </source>
</evidence>
<evidence type="ECO:0000256" key="20">
    <source>
        <dbReference type="ARBA" id="ARBA00033328"/>
    </source>
</evidence>
<dbReference type="PANTHER" id="PTHR12053:SF3">
    <property type="entry name" value="CARBOXYPEPTIDASE Q"/>
    <property type="match status" value="1"/>
</dbReference>
<evidence type="ECO:0000256" key="1">
    <source>
        <dbReference type="ARBA" id="ARBA00004240"/>
    </source>
</evidence>
<comment type="subcellular location">
    <subcellularLocation>
        <location evidence="1">Endoplasmic reticulum</location>
    </subcellularLocation>
    <subcellularLocation>
        <location evidence="3">Golgi apparatus</location>
    </subcellularLocation>
    <subcellularLocation>
        <location evidence="2">Lysosome</location>
    </subcellularLocation>
    <subcellularLocation>
        <location evidence="4">Secreted</location>
    </subcellularLocation>
</comment>
<evidence type="ECO:0000313" key="24">
    <source>
        <dbReference type="Proteomes" id="UP000305848"/>
    </source>
</evidence>
<reference evidence="23 24" key="1">
    <citation type="submission" date="2019-05" db="EMBL/GenBank/DDBJ databases">
        <title>Panacibacter sp. strain 17mud1-8 Genome sequencing and assembly.</title>
        <authorList>
            <person name="Chhetri G."/>
        </authorList>
    </citation>
    <scope>NUCLEOTIDE SEQUENCE [LARGE SCALE GENOMIC DNA]</scope>
    <source>
        <strain evidence="23 24">17mud1-8</strain>
    </source>
</reference>
<dbReference type="SUPFAM" id="SSF53187">
    <property type="entry name" value="Zn-dependent exopeptidases"/>
    <property type="match status" value="1"/>
</dbReference>
<evidence type="ECO:0000313" key="23">
    <source>
        <dbReference type="EMBL" id="TKK68490.1"/>
    </source>
</evidence>
<evidence type="ECO:0000256" key="10">
    <source>
        <dbReference type="ARBA" id="ARBA00022729"/>
    </source>
</evidence>
<evidence type="ECO:0000256" key="9">
    <source>
        <dbReference type="ARBA" id="ARBA00022723"/>
    </source>
</evidence>
<dbReference type="PANTHER" id="PTHR12053">
    <property type="entry name" value="PROTEASE FAMILY M28 PLASMA GLUTAMATE CARBOXYPEPTIDASE-RELATED"/>
    <property type="match status" value="1"/>
</dbReference>
<evidence type="ECO:0000256" key="17">
    <source>
        <dbReference type="ARBA" id="ARBA00023180"/>
    </source>
</evidence>
<dbReference type="OrthoDB" id="9769665at2"/>
<keyword evidence="15" id="KW-0482">Metalloprotease</keyword>
<feature type="chain" id="PRO_5020399260" description="Carboxypeptidase Q" evidence="21">
    <location>
        <begin position="25"/>
        <end position="521"/>
    </location>
</feature>
<evidence type="ECO:0000256" key="13">
    <source>
        <dbReference type="ARBA" id="ARBA00022833"/>
    </source>
</evidence>
<dbReference type="GO" id="GO:0006508">
    <property type="term" value="P:proteolysis"/>
    <property type="evidence" value="ECO:0007669"/>
    <property type="project" value="UniProtKB-KW"/>
</dbReference>
<keyword evidence="24" id="KW-1185">Reference proteome</keyword>
<comment type="subunit">
    <text evidence="19">Homodimer. The monomeric form is inactive while the homodimer is active.</text>
</comment>
<protein>
    <recommendedName>
        <fullName evidence="5">Carboxypeptidase Q</fullName>
    </recommendedName>
    <alternativeName>
        <fullName evidence="20">Plasma glutamate carboxypeptidase</fullName>
    </alternativeName>
</protein>
<dbReference type="Gene3D" id="3.50.30.30">
    <property type="match status" value="1"/>
</dbReference>
<dbReference type="GO" id="GO:0005764">
    <property type="term" value="C:lysosome"/>
    <property type="evidence" value="ECO:0007669"/>
    <property type="project" value="UniProtKB-SubCell"/>
</dbReference>
<dbReference type="Pfam" id="PF04389">
    <property type="entry name" value="Peptidase_M28"/>
    <property type="match status" value="1"/>
</dbReference>
<dbReference type="Gene3D" id="3.40.630.10">
    <property type="entry name" value="Zn peptidases"/>
    <property type="match status" value="1"/>
</dbReference>
<dbReference type="AlphaFoldDB" id="A0A4U3L0X3"/>
<proteinExistence type="predicted"/>
<evidence type="ECO:0000256" key="4">
    <source>
        <dbReference type="ARBA" id="ARBA00004613"/>
    </source>
</evidence>
<sequence length="521" mass="57850">MKKYIFCHFTVAALSVIFISQGIAQNSDSVIIQNIINEATNNSQLKPLAHELLDDIGPRLVGTPQMKQAADWAIAKYKDWGIDAKIENWGEWKGWERGISHIDMVYPRVKSLEGTQLAWSPSTKGKNATAEVIILPDVQDSVAFRQWLPNAKGKFVLVSMNQPTGRSDDNWKEYATPASFERMKAERDVQIAAWAERIKKTGYTTRTLPRALDSVGAAGVVSCTWSKGFGVDKIFGAYTKRCPSVDIALEDYDLLYRMAEAGDKPRISVYADSKDLGVVPTFNTIAELKGTEKPDEYVILSAHFDSWDGATGATDNGTGTLTMMEALRILKKIYPHPKRTILVGHWGSEEQGLNGSRAFVEDHPEIVQNIQAVFNQDNGTGRVTSISGQGFLNAYEYVSRWLTEVPDSIRNNITTTFPGMPGGGGSDFASFVAVGAPAFSLSSLSWDYGVYTWHTNRDTYDKIIWDDLRNNVILTAILAYMASEDPATTSRDKSILPIDIKTGERNKWPEQRKANRRGGLD</sequence>
<evidence type="ECO:0000256" key="8">
    <source>
        <dbReference type="ARBA" id="ARBA00022670"/>
    </source>
</evidence>
<evidence type="ECO:0000256" key="7">
    <source>
        <dbReference type="ARBA" id="ARBA00022645"/>
    </source>
</evidence>
<evidence type="ECO:0000256" key="21">
    <source>
        <dbReference type="SAM" id="SignalP"/>
    </source>
</evidence>
<keyword evidence="16" id="KW-0865">Zymogen</keyword>
<feature type="signal peptide" evidence="21">
    <location>
        <begin position="1"/>
        <end position="24"/>
    </location>
</feature>
<gene>
    <name evidence="23" type="ORF">FC093_10195</name>
</gene>
<feature type="domain" description="Peptidase M28" evidence="22">
    <location>
        <begin position="283"/>
        <end position="471"/>
    </location>
</feature>
<evidence type="ECO:0000256" key="3">
    <source>
        <dbReference type="ARBA" id="ARBA00004555"/>
    </source>
</evidence>
<dbReference type="GO" id="GO:0046872">
    <property type="term" value="F:metal ion binding"/>
    <property type="evidence" value="ECO:0007669"/>
    <property type="project" value="UniProtKB-KW"/>
</dbReference>
<evidence type="ECO:0000256" key="2">
    <source>
        <dbReference type="ARBA" id="ARBA00004371"/>
    </source>
</evidence>
<evidence type="ECO:0000256" key="14">
    <source>
        <dbReference type="ARBA" id="ARBA00023034"/>
    </source>
</evidence>
<dbReference type="InterPro" id="IPR039866">
    <property type="entry name" value="CPQ"/>
</dbReference>
<dbReference type="GO" id="GO:0004180">
    <property type="term" value="F:carboxypeptidase activity"/>
    <property type="evidence" value="ECO:0007669"/>
    <property type="project" value="UniProtKB-KW"/>
</dbReference>
<evidence type="ECO:0000259" key="22">
    <source>
        <dbReference type="Pfam" id="PF04389"/>
    </source>
</evidence>
<evidence type="ECO:0000256" key="15">
    <source>
        <dbReference type="ARBA" id="ARBA00023049"/>
    </source>
</evidence>